<gene>
    <name evidence="2" type="ORF">PUN28_005680</name>
</gene>
<name>A0AAW2G6X9_9HYME</name>
<keyword evidence="3" id="KW-1185">Reference proteome</keyword>
<dbReference type="AlphaFoldDB" id="A0AAW2G6X9"/>
<proteinExistence type="predicted"/>
<sequence length="72" mass="8031">MFSEKIRGAVSAYGRTPGPDREKCFLLVRRVDPYSDRSRTSTSLPGRNYQSRKRISTSRKGHSAGQGTLVSI</sequence>
<feature type="region of interest" description="Disordered" evidence="1">
    <location>
        <begin position="35"/>
        <end position="72"/>
    </location>
</feature>
<reference evidence="2 3" key="1">
    <citation type="submission" date="2023-03" db="EMBL/GenBank/DDBJ databases">
        <title>High recombination rates correlate with genetic variation in Cardiocondyla obscurior ants.</title>
        <authorList>
            <person name="Errbii M."/>
        </authorList>
    </citation>
    <scope>NUCLEOTIDE SEQUENCE [LARGE SCALE GENOMIC DNA]</scope>
    <source>
        <strain evidence="2">Alpha-2009</strain>
        <tissue evidence="2">Whole body</tissue>
    </source>
</reference>
<dbReference type="EMBL" id="JADYXP020000005">
    <property type="protein sequence ID" value="KAL0123303.1"/>
    <property type="molecule type" value="Genomic_DNA"/>
</dbReference>
<feature type="compositionally biased region" description="Polar residues" evidence="1">
    <location>
        <begin position="40"/>
        <end position="49"/>
    </location>
</feature>
<comment type="caution">
    <text evidence="2">The sequence shown here is derived from an EMBL/GenBank/DDBJ whole genome shotgun (WGS) entry which is preliminary data.</text>
</comment>
<feature type="compositionally biased region" description="Basic residues" evidence="1">
    <location>
        <begin position="50"/>
        <end position="62"/>
    </location>
</feature>
<accession>A0AAW2G6X9</accession>
<feature type="region of interest" description="Disordered" evidence="1">
    <location>
        <begin position="1"/>
        <end position="20"/>
    </location>
</feature>
<evidence type="ECO:0000313" key="3">
    <source>
        <dbReference type="Proteomes" id="UP001430953"/>
    </source>
</evidence>
<evidence type="ECO:0000256" key="1">
    <source>
        <dbReference type="SAM" id="MobiDB-lite"/>
    </source>
</evidence>
<organism evidence="2 3">
    <name type="scientific">Cardiocondyla obscurior</name>
    <dbReference type="NCBI Taxonomy" id="286306"/>
    <lineage>
        <taxon>Eukaryota</taxon>
        <taxon>Metazoa</taxon>
        <taxon>Ecdysozoa</taxon>
        <taxon>Arthropoda</taxon>
        <taxon>Hexapoda</taxon>
        <taxon>Insecta</taxon>
        <taxon>Pterygota</taxon>
        <taxon>Neoptera</taxon>
        <taxon>Endopterygota</taxon>
        <taxon>Hymenoptera</taxon>
        <taxon>Apocrita</taxon>
        <taxon>Aculeata</taxon>
        <taxon>Formicoidea</taxon>
        <taxon>Formicidae</taxon>
        <taxon>Myrmicinae</taxon>
        <taxon>Cardiocondyla</taxon>
    </lineage>
</organism>
<protein>
    <submittedName>
        <fullName evidence="2">Uncharacterized protein</fullName>
    </submittedName>
</protein>
<evidence type="ECO:0000313" key="2">
    <source>
        <dbReference type="EMBL" id="KAL0123303.1"/>
    </source>
</evidence>
<dbReference type="Proteomes" id="UP001430953">
    <property type="component" value="Unassembled WGS sequence"/>
</dbReference>